<dbReference type="PANTHER" id="PTHR43163:SF6">
    <property type="entry name" value="DIPEPTIDE TRANSPORT SYSTEM PERMEASE PROTEIN DPPB-RELATED"/>
    <property type="match status" value="1"/>
</dbReference>
<evidence type="ECO:0000313" key="10">
    <source>
        <dbReference type="Proteomes" id="UP000679848"/>
    </source>
</evidence>
<name>A0A810Q3K0_9FIRM</name>
<proteinExistence type="inferred from homology"/>
<evidence type="ECO:0000313" key="9">
    <source>
        <dbReference type="EMBL" id="BCK82899.1"/>
    </source>
</evidence>
<keyword evidence="4 7" id="KW-0812">Transmembrane</keyword>
<keyword evidence="5 7" id="KW-1133">Transmembrane helix</keyword>
<evidence type="ECO:0000256" key="5">
    <source>
        <dbReference type="ARBA" id="ARBA00022989"/>
    </source>
</evidence>
<dbReference type="Gene3D" id="1.10.3720.10">
    <property type="entry name" value="MetI-like"/>
    <property type="match status" value="1"/>
</dbReference>
<feature type="transmembrane region" description="Helical" evidence="7">
    <location>
        <begin position="99"/>
        <end position="122"/>
    </location>
</feature>
<keyword evidence="10" id="KW-1185">Reference proteome</keyword>
<evidence type="ECO:0000259" key="8">
    <source>
        <dbReference type="PROSITE" id="PS50928"/>
    </source>
</evidence>
<keyword evidence="6 7" id="KW-0472">Membrane</keyword>
<dbReference type="AlphaFoldDB" id="A0A810Q3K0"/>
<dbReference type="Pfam" id="PF00528">
    <property type="entry name" value="BPD_transp_1"/>
    <property type="match status" value="1"/>
</dbReference>
<dbReference type="InterPro" id="IPR045621">
    <property type="entry name" value="BPD_transp_1_N"/>
</dbReference>
<feature type="transmembrane region" description="Helical" evidence="7">
    <location>
        <begin position="169"/>
        <end position="188"/>
    </location>
</feature>
<dbReference type="KEGG" id="pfaa:MM59RIKEN_02180"/>
<dbReference type="InterPro" id="IPR035906">
    <property type="entry name" value="MetI-like_sf"/>
</dbReference>
<dbReference type="RefSeq" id="WP_187031303.1">
    <property type="nucleotide sequence ID" value="NZ_AP023420.1"/>
</dbReference>
<dbReference type="SUPFAM" id="SSF161098">
    <property type="entry name" value="MetI-like"/>
    <property type="match status" value="1"/>
</dbReference>
<accession>A0A810Q3K0</accession>
<reference evidence="9" key="1">
    <citation type="submission" date="2020-09" db="EMBL/GenBank/DDBJ databases">
        <title>New species isolated from human feces.</title>
        <authorList>
            <person name="Kitahara M."/>
            <person name="Shigeno Y."/>
            <person name="Shime M."/>
            <person name="Matsumoto Y."/>
            <person name="Nakamura S."/>
            <person name="Motooka D."/>
            <person name="Fukuoka S."/>
            <person name="Nishikawa H."/>
            <person name="Benno Y."/>
        </authorList>
    </citation>
    <scope>NUCLEOTIDE SEQUENCE</scope>
    <source>
        <strain evidence="9">MM59</strain>
    </source>
</reference>
<evidence type="ECO:0000256" key="4">
    <source>
        <dbReference type="ARBA" id="ARBA00022692"/>
    </source>
</evidence>
<keyword evidence="2 7" id="KW-0813">Transport</keyword>
<gene>
    <name evidence="9" type="ORF">MM59RIKEN_02180</name>
</gene>
<dbReference type="Pfam" id="PF19300">
    <property type="entry name" value="BPD_transp_1_N"/>
    <property type="match status" value="1"/>
</dbReference>
<evidence type="ECO:0000256" key="2">
    <source>
        <dbReference type="ARBA" id="ARBA00022448"/>
    </source>
</evidence>
<feature type="transmembrane region" description="Helical" evidence="7">
    <location>
        <begin position="134"/>
        <end position="157"/>
    </location>
</feature>
<feature type="transmembrane region" description="Helical" evidence="7">
    <location>
        <begin position="227"/>
        <end position="255"/>
    </location>
</feature>
<evidence type="ECO:0000256" key="1">
    <source>
        <dbReference type="ARBA" id="ARBA00004651"/>
    </source>
</evidence>
<feature type="transmembrane region" description="Helical" evidence="7">
    <location>
        <begin position="275"/>
        <end position="299"/>
    </location>
</feature>
<evidence type="ECO:0000256" key="7">
    <source>
        <dbReference type="RuleBase" id="RU363032"/>
    </source>
</evidence>
<sequence>MIRYIIKRLLLMIPTLLVTSLLIFWAMDLAGGDPVQQILPENATVEQQEALRESMGLNDPFLTRYFRYVGGIITGDMGTSWKSGLDVFDTFMGRLPKTLLLGGTALIFACLISIPLGVYTAIHQNSWKDTAGMVFALFGVSMPNFWLGLMFILLFSLKLGWLPSGGTGGIEYLIMPAATVGLSLAALLTRTTRSAMLDVIRQDYMTTAKAKGASRNRVIYQHGLRNAMIPIVTAIGMQFSFVMTGSVLAETVFAWPGIGRLIVDAINKRDTPTVTGSIILCCVMMALINLATDIVYAFCDPRIKAQYSNKR</sequence>
<evidence type="ECO:0000256" key="6">
    <source>
        <dbReference type="ARBA" id="ARBA00023136"/>
    </source>
</evidence>
<dbReference type="InterPro" id="IPR000515">
    <property type="entry name" value="MetI-like"/>
</dbReference>
<dbReference type="GO" id="GO:0055085">
    <property type="term" value="P:transmembrane transport"/>
    <property type="evidence" value="ECO:0007669"/>
    <property type="project" value="InterPro"/>
</dbReference>
<dbReference type="CDD" id="cd06261">
    <property type="entry name" value="TM_PBP2"/>
    <property type="match status" value="1"/>
</dbReference>
<dbReference type="PANTHER" id="PTHR43163">
    <property type="entry name" value="DIPEPTIDE TRANSPORT SYSTEM PERMEASE PROTEIN DPPB-RELATED"/>
    <property type="match status" value="1"/>
</dbReference>
<protein>
    <submittedName>
        <fullName evidence="9">Peptide ABC transporter permease</fullName>
    </submittedName>
</protein>
<dbReference type="PROSITE" id="PS50928">
    <property type="entry name" value="ABC_TM1"/>
    <property type="match status" value="1"/>
</dbReference>
<keyword evidence="3" id="KW-1003">Cell membrane</keyword>
<comment type="subcellular location">
    <subcellularLocation>
        <location evidence="1 7">Cell membrane</location>
        <topology evidence="1 7">Multi-pass membrane protein</topology>
    </subcellularLocation>
</comment>
<organism evidence="9 10">
    <name type="scientific">Pusillibacter faecalis</name>
    <dbReference type="NCBI Taxonomy" id="2714358"/>
    <lineage>
        <taxon>Bacteria</taxon>
        <taxon>Bacillati</taxon>
        <taxon>Bacillota</taxon>
        <taxon>Clostridia</taxon>
        <taxon>Eubacteriales</taxon>
        <taxon>Oscillospiraceae</taxon>
        <taxon>Pusillibacter</taxon>
    </lineage>
</organism>
<dbReference type="EMBL" id="AP023420">
    <property type="protein sequence ID" value="BCK82899.1"/>
    <property type="molecule type" value="Genomic_DNA"/>
</dbReference>
<evidence type="ECO:0000256" key="3">
    <source>
        <dbReference type="ARBA" id="ARBA00022475"/>
    </source>
</evidence>
<comment type="similarity">
    <text evidence="7">Belongs to the binding-protein-dependent transport system permease family.</text>
</comment>
<dbReference type="Proteomes" id="UP000679848">
    <property type="component" value="Chromosome"/>
</dbReference>
<feature type="transmembrane region" description="Helical" evidence="7">
    <location>
        <begin position="9"/>
        <end position="27"/>
    </location>
</feature>
<feature type="domain" description="ABC transmembrane type-1" evidence="8">
    <location>
        <begin position="95"/>
        <end position="296"/>
    </location>
</feature>
<dbReference type="GO" id="GO:0005886">
    <property type="term" value="C:plasma membrane"/>
    <property type="evidence" value="ECO:0007669"/>
    <property type="project" value="UniProtKB-SubCell"/>
</dbReference>